<dbReference type="RefSeq" id="WP_012521988.1">
    <property type="nucleotide sequence ID" value="NC_011144.1"/>
</dbReference>
<evidence type="ECO:0000313" key="4">
    <source>
        <dbReference type="EMBL" id="ACG77844.1"/>
    </source>
</evidence>
<dbReference type="Gene3D" id="1.20.1600.10">
    <property type="entry name" value="Outer membrane efflux proteins (OEP)"/>
    <property type="match status" value="1"/>
</dbReference>
<dbReference type="InterPro" id="IPR003423">
    <property type="entry name" value="OMP_efflux"/>
</dbReference>
<evidence type="ECO:0000313" key="5">
    <source>
        <dbReference type="Proteomes" id="UP000001868"/>
    </source>
</evidence>
<proteinExistence type="inferred from homology"/>
<dbReference type="GO" id="GO:0015562">
    <property type="term" value="F:efflux transmembrane transporter activity"/>
    <property type="evidence" value="ECO:0007669"/>
    <property type="project" value="InterPro"/>
</dbReference>
<dbReference type="OrthoDB" id="9791261at2"/>
<dbReference type="KEGG" id="pzu:PHZ_c1431"/>
<keyword evidence="2" id="KW-0175">Coiled coil</keyword>
<dbReference type="SUPFAM" id="SSF56954">
    <property type="entry name" value="Outer membrane efflux proteins (OEP)"/>
    <property type="match status" value="1"/>
</dbReference>
<gene>
    <name evidence="4" type="ordered locus">PHZ_c1431</name>
</gene>
<dbReference type="AlphaFoldDB" id="B4R9T0"/>
<evidence type="ECO:0000256" key="1">
    <source>
        <dbReference type="ARBA" id="ARBA00007613"/>
    </source>
</evidence>
<dbReference type="EMBL" id="CP000747">
    <property type="protein sequence ID" value="ACG77844.1"/>
    <property type="molecule type" value="Genomic_DNA"/>
</dbReference>
<dbReference type="Pfam" id="PF02321">
    <property type="entry name" value="OEP"/>
    <property type="match status" value="2"/>
</dbReference>
<accession>B4R9T0</accession>
<feature type="coiled-coil region" evidence="2">
    <location>
        <begin position="111"/>
        <end position="163"/>
    </location>
</feature>
<dbReference type="eggNOG" id="COG1538">
    <property type="taxonomic scope" value="Bacteria"/>
</dbReference>
<comment type="similarity">
    <text evidence="1">Belongs to the outer membrane factor (OMF) (TC 1.B.17) family.</text>
</comment>
<dbReference type="PANTHER" id="PTHR30203">
    <property type="entry name" value="OUTER MEMBRANE CATION EFFLUX PROTEIN"/>
    <property type="match status" value="1"/>
</dbReference>
<dbReference type="HOGENOM" id="CLU_012817_14_2_5"/>
<feature type="signal peptide" evidence="3">
    <location>
        <begin position="1"/>
        <end position="27"/>
    </location>
</feature>
<feature type="coiled-coil region" evidence="2">
    <location>
        <begin position="307"/>
        <end position="334"/>
    </location>
</feature>
<keyword evidence="3" id="KW-0732">Signal</keyword>
<protein>
    <submittedName>
        <fullName evidence="4">Metal ion efflux outer membrane factor protein family</fullName>
    </submittedName>
</protein>
<dbReference type="STRING" id="450851.PHZ_c1431"/>
<dbReference type="InterPro" id="IPR010131">
    <property type="entry name" value="MdtP/NodT-like"/>
</dbReference>
<name>B4R9T0_PHEZH</name>
<reference evidence="4 5" key="1">
    <citation type="journal article" date="2008" name="BMC Genomics">
        <title>Complete genome of Phenylobacterium zucineum - a novel facultative intracellular bacterium isolated from human erythroleukemia cell line K562.</title>
        <authorList>
            <person name="Luo Y."/>
            <person name="Xu X."/>
            <person name="Ding Z."/>
            <person name="Liu Z."/>
            <person name="Zhang B."/>
            <person name="Yan Z."/>
            <person name="Sun J."/>
            <person name="Hu S."/>
            <person name="Hu X."/>
        </authorList>
    </citation>
    <scope>NUCLEOTIDE SEQUENCE [LARGE SCALE GENOMIC DNA]</scope>
    <source>
        <strain evidence="4 5">HLK1</strain>
    </source>
</reference>
<dbReference type="PANTHER" id="PTHR30203:SF24">
    <property type="entry name" value="BLR4935 PROTEIN"/>
    <property type="match status" value="1"/>
</dbReference>
<organism evidence="4 5">
    <name type="scientific">Phenylobacterium zucineum (strain HLK1)</name>
    <dbReference type="NCBI Taxonomy" id="450851"/>
    <lineage>
        <taxon>Bacteria</taxon>
        <taxon>Pseudomonadati</taxon>
        <taxon>Pseudomonadota</taxon>
        <taxon>Alphaproteobacteria</taxon>
        <taxon>Caulobacterales</taxon>
        <taxon>Caulobacteraceae</taxon>
        <taxon>Phenylobacterium</taxon>
    </lineage>
</organism>
<sequence>MKPHFRSSPLAGLLLLASLGAAGAAMAEPAPPFAALLAQAQASAPRLAEARANIARAEGLARQAGVLPNPTLEFEVENFSGSGPFRGTSLSETTARVGQTLELGGKRSARVAAGRAEIDAARAQARRVEAEYAFDLAAAYAEAEAAERRLQLARESLTLAEEDARIASALVDAGREAELRRLQAQAAVEAARAAVQAAQAARETAFGALTTLAGAPAPITSIPASLLESAAPLFPGAAPAASATTSYLAAQAEREAAARRLRVERRRAVPDVTVSIGVRRFEADDAAALVAGVSVPLPLFDQNRGNIAAARAEAAAAEARLNAARLEAESAVRTSAARSAAAESRLSAARQGESTAHEAYRLARIGYEAGRLPLAELVAARRALAEAREQTIAAAVERISAQAAIARLSVVATPGEQ</sequence>
<feature type="chain" id="PRO_5002825259" evidence="3">
    <location>
        <begin position="28"/>
        <end position="417"/>
    </location>
</feature>
<dbReference type="Proteomes" id="UP000001868">
    <property type="component" value="Chromosome"/>
</dbReference>
<evidence type="ECO:0000256" key="2">
    <source>
        <dbReference type="SAM" id="Coils"/>
    </source>
</evidence>
<keyword evidence="5" id="KW-1185">Reference proteome</keyword>
<evidence type="ECO:0000256" key="3">
    <source>
        <dbReference type="SAM" id="SignalP"/>
    </source>
</evidence>